<dbReference type="Pfam" id="PF03446">
    <property type="entry name" value="NAD_binding_2"/>
    <property type="match status" value="1"/>
</dbReference>
<dbReference type="InterPro" id="IPR006115">
    <property type="entry name" value="6PGDH_NADP-bd"/>
</dbReference>
<feature type="domain" description="6-phosphogluconate dehydrogenase NADP-binding" evidence="4">
    <location>
        <begin position="8"/>
        <end position="168"/>
    </location>
</feature>
<dbReference type="Pfam" id="PF14833">
    <property type="entry name" value="NAD_binding_11"/>
    <property type="match status" value="1"/>
</dbReference>
<keyword evidence="2" id="KW-0520">NAD</keyword>
<reference evidence="6" key="1">
    <citation type="journal article" date="2014" name="Int. J. Syst. Evol. Microbiol.">
        <title>Complete genome sequence of Corynebacterium casei LMG S-19264T (=DSM 44701T), isolated from a smear-ripened cheese.</title>
        <authorList>
            <consortium name="US DOE Joint Genome Institute (JGI-PGF)"/>
            <person name="Walter F."/>
            <person name="Albersmeier A."/>
            <person name="Kalinowski J."/>
            <person name="Ruckert C."/>
        </authorList>
    </citation>
    <scope>NUCLEOTIDE SEQUENCE</scope>
    <source>
        <strain evidence="6">KCTC 42651</strain>
    </source>
</reference>
<dbReference type="Gene3D" id="3.40.50.720">
    <property type="entry name" value="NAD(P)-binding Rossmann-like Domain"/>
    <property type="match status" value="1"/>
</dbReference>
<dbReference type="PANTHER" id="PTHR43060:SF15">
    <property type="entry name" value="3-HYDROXYISOBUTYRATE DEHYDROGENASE-LIKE 1, MITOCHONDRIAL-RELATED"/>
    <property type="match status" value="1"/>
</dbReference>
<dbReference type="GO" id="GO:0051287">
    <property type="term" value="F:NAD binding"/>
    <property type="evidence" value="ECO:0007669"/>
    <property type="project" value="InterPro"/>
</dbReference>
<protein>
    <submittedName>
        <fullName evidence="6">2-hydroxy-3-oxopropionate reductase</fullName>
    </submittedName>
</protein>
<name>A0A919CSQ1_9PROT</name>
<accession>A0A919CSQ1</accession>
<comment type="caution">
    <text evidence="6">The sequence shown here is derived from an EMBL/GenBank/DDBJ whole genome shotgun (WGS) entry which is preliminary data.</text>
</comment>
<reference evidence="6" key="2">
    <citation type="submission" date="2020-09" db="EMBL/GenBank/DDBJ databases">
        <authorList>
            <person name="Sun Q."/>
            <person name="Kim S."/>
        </authorList>
    </citation>
    <scope>NUCLEOTIDE SEQUENCE</scope>
    <source>
        <strain evidence="6">KCTC 42651</strain>
    </source>
</reference>
<proteinExistence type="predicted"/>
<feature type="active site" evidence="3">
    <location>
        <position position="177"/>
    </location>
</feature>
<feature type="domain" description="3-hydroxyisobutyrate dehydrogenase-like NAD-binding" evidence="5">
    <location>
        <begin position="171"/>
        <end position="282"/>
    </location>
</feature>
<dbReference type="PIRSF" id="PIRSF000103">
    <property type="entry name" value="HIBADH"/>
    <property type="match status" value="1"/>
</dbReference>
<dbReference type="AlphaFoldDB" id="A0A919CSQ1"/>
<dbReference type="InterPro" id="IPR036291">
    <property type="entry name" value="NAD(P)-bd_dom_sf"/>
</dbReference>
<evidence type="ECO:0000256" key="1">
    <source>
        <dbReference type="ARBA" id="ARBA00023002"/>
    </source>
</evidence>
<dbReference type="InterPro" id="IPR013328">
    <property type="entry name" value="6PGD_dom2"/>
</dbReference>
<sequence>MTMQGKPTIGLIGLGMMGQGIGSNLLRHGFPLVVMPNRSRVGSDRLEGEGATVVDSPQSLAGSADIVILCVPGSPQVEALVLGAGGLLEGCRPGFVLIDCSTSEPGSTERVAAAVAAAGGRFADAPLARTPVEAEAGRLNTMVGADDATFAAVEPVLAAFCENIFHVGPVGAGHKLKLVNNFLAMGQAALIAEAFVACDAVGVPLEKLYEVVAAGGANSGIFRMIAGTAKDGDLDGMRFGIANAAKDLGYYTRMTADVPLTGNLGNAVRHALVEARNLGFADALVGHLIAAQARVNGRLSPAGTGS</sequence>
<dbReference type="InterPro" id="IPR008927">
    <property type="entry name" value="6-PGluconate_DH-like_C_sf"/>
</dbReference>
<keyword evidence="1" id="KW-0560">Oxidoreductase</keyword>
<dbReference type="Gene3D" id="1.10.1040.10">
    <property type="entry name" value="N-(1-d-carboxylethyl)-l-norvaline Dehydrogenase, domain 2"/>
    <property type="match status" value="1"/>
</dbReference>
<keyword evidence="7" id="KW-1185">Reference proteome</keyword>
<dbReference type="Proteomes" id="UP000630353">
    <property type="component" value="Unassembled WGS sequence"/>
</dbReference>
<dbReference type="SUPFAM" id="SSF48179">
    <property type="entry name" value="6-phosphogluconate dehydrogenase C-terminal domain-like"/>
    <property type="match status" value="1"/>
</dbReference>
<evidence type="ECO:0000259" key="5">
    <source>
        <dbReference type="Pfam" id="PF14833"/>
    </source>
</evidence>
<dbReference type="EMBL" id="BMZS01000016">
    <property type="protein sequence ID" value="GHD63402.1"/>
    <property type="molecule type" value="Genomic_DNA"/>
</dbReference>
<dbReference type="GO" id="GO:0050661">
    <property type="term" value="F:NADP binding"/>
    <property type="evidence" value="ECO:0007669"/>
    <property type="project" value="InterPro"/>
</dbReference>
<gene>
    <name evidence="6" type="ORF">GCM10017083_53600</name>
</gene>
<dbReference type="GO" id="GO:0016491">
    <property type="term" value="F:oxidoreductase activity"/>
    <property type="evidence" value="ECO:0007669"/>
    <property type="project" value="UniProtKB-KW"/>
</dbReference>
<dbReference type="SUPFAM" id="SSF51735">
    <property type="entry name" value="NAD(P)-binding Rossmann-fold domains"/>
    <property type="match status" value="1"/>
</dbReference>
<dbReference type="RefSeq" id="WP_189995563.1">
    <property type="nucleotide sequence ID" value="NZ_BMZS01000016.1"/>
</dbReference>
<dbReference type="PANTHER" id="PTHR43060">
    <property type="entry name" value="3-HYDROXYISOBUTYRATE DEHYDROGENASE-LIKE 1, MITOCHONDRIAL-RELATED"/>
    <property type="match status" value="1"/>
</dbReference>
<organism evidence="6 7">
    <name type="scientific">Thalassobaculum fulvum</name>
    <dbReference type="NCBI Taxonomy" id="1633335"/>
    <lineage>
        <taxon>Bacteria</taxon>
        <taxon>Pseudomonadati</taxon>
        <taxon>Pseudomonadota</taxon>
        <taxon>Alphaproteobacteria</taxon>
        <taxon>Rhodospirillales</taxon>
        <taxon>Thalassobaculaceae</taxon>
        <taxon>Thalassobaculum</taxon>
    </lineage>
</organism>
<evidence type="ECO:0000313" key="6">
    <source>
        <dbReference type="EMBL" id="GHD63402.1"/>
    </source>
</evidence>
<evidence type="ECO:0000259" key="4">
    <source>
        <dbReference type="Pfam" id="PF03446"/>
    </source>
</evidence>
<dbReference type="InterPro" id="IPR029154">
    <property type="entry name" value="HIBADH-like_NADP-bd"/>
</dbReference>
<dbReference type="InterPro" id="IPR015815">
    <property type="entry name" value="HIBADH-related"/>
</dbReference>
<evidence type="ECO:0000256" key="2">
    <source>
        <dbReference type="ARBA" id="ARBA00023027"/>
    </source>
</evidence>
<evidence type="ECO:0000256" key="3">
    <source>
        <dbReference type="PIRSR" id="PIRSR000103-1"/>
    </source>
</evidence>
<evidence type="ECO:0000313" key="7">
    <source>
        <dbReference type="Proteomes" id="UP000630353"/>
    </source>
</evidence>